<dbReference type="PANTHER" id="PTHR31003">
    <property type="entry name" value="MYB FAMILY TRANSCRIPTION FACTOR"/>
    <property type="match status" value="1"/>
</dbReference>
<dbReference type="Gene3D" id="1.10.10.60">
    <property type="entry name" value="Homeodomain-like"/>
    <property type="match status" value="1"/>
</dbReference>
<dbReference type="Pfam" id="PF00249">
    <property type="entry name" value="Myb_DNA-binding"/>
    <property type="match status" value="1"/>
</dbReference>
<gene>
    <name evidence="8" type="ORF">AMTR_s00093p00110710</name>
</gene>
<dbReference type="HOGENOM" id="CLU_036551_0_0_1"/>
<keyword evidence="5" id="KW-0539">Nucleus</keyword>
<dbReference type="GO" id="GO:0005634">
    <property type="term" value="C:nucleus"/>
    <property type="evidence" value="ECO:0007669"/>
    <property type="project" value="UniProtKB-SubCell"/>
</dbReference>
<feature type="compositionally biased region" description="Basic and acidic residues" evidence="6">
    <location>
        <begin position="78"/>
        <end position="93"/>
    </location>
</feature>
<sequence>MEALEEEKRKIQVFQRELPLCLHLVTQAINTCREQLELSNEEVPARSGYGETSGEDPPFEEFFPLKRSTSETTQAPAGEKKRKPEDQNDKPDWLRSVQLWNSDADPSRNEDAGLNPKLGTKKQRGAFQPFSREREGRAEAVSGSGNERVKVREKEREREKEGQPNRKSRRCWSPELHRRFLHALQQLGGSHTATPKQIRELMKVDGLTNDEVKSHLQKYRLHTRTPAAVPASQPINPQAPQFVVVGGIWGLPEYAVPTPSPVTCGAIYATPIRPLPPPCQEAHQEKCSPTGPLHSDAGQGVQREGGASFRDEHSASASSSSARAVSSEGNSAVL</sequence>
<dbReference type="SUPFAM" id="SSF46689">
    <property type="entry name" value="Homeodomain-like"/>
    <property type="match status" value="1"/>
</dbReference>
<dbReference type="InterPro" id="IPR044787">
    <property type="entry name" value="HHO5-like"/>
</dbReference>
<protein>
    <recommendedName>
        <fullName evidence="7">HTH myb-type domain-containing protein</fullName>
    </recommendedName>
</protein>
<dbReference type="FunFam" id="1.10.10.60:FF:000002">
    <property type="entry name" value="Myb family transcription factor"/>
    <property type="match status" value="1"/>
</dbReference>
<dbReference type="InterPro" id="IPR006447">
    <property type="entry name" value="Myb_dom_plants"/>
</dbReference>
<dbReference type="InterPro" id="IPR017930">
    <property type="entry name" value="Myb_dom"/>
</dbReference>
<proteinExistence type="predicted"/>
<feature type="compositionally biased region" description="Low complexity" evidence="6">
    <location>
        <begin position="315"/>
        <end position="327"/>
    </location>
</feature>
<keyword evidence="4" id="KW-0804">Transcription</keyword>
<evidence type="ECO:0000313" key="9">
    <source>
        <dbReference type="Proteomes" id="UP000017836"/>
    </source>
</evidence>
<dbReference type="GO" id="GO:0003700">
    <property type="term" value="F:DNA-binding transcription factor activity"/>
    <property type="evidence" value="ECO:0007669"/>
    <property type="project" value="InterPro"/>
</dbReference>
<dbReference type="PROSITE" id="PS51294">
    <property type="entry name" value="HTH_MYB"/>
    <property type="match status" value="1"/>
</dbReference>
<feature type="region of interest" description="Disordered" evidence="6">
    <location>
        <begin position="279"/>
        <end position="334"/>
    </location>
</feature>
<evidence type="ECO:0000256" key="4">
    <source>
        <dbReference type="ARBA" id="ARBA00023163"/>
    </source>
</evidence>
<evidence type="ECO:0000259" key="7">
    <source>
        <dbReference type="PROSITE" id="PS51294"/>
    </source>
</evidence>
<feature type="compositionally biased region" description="Basic and acidic residues" evidence="6">
    <location>
        <begin position="147"/>
        <end position="164"/>
    </location>
</feature>
<dbReference type="PANTHER" id="PTHR31003:SF16">
    <property type="entry name" value="TRANSCRIPTION FACTOR HHO2"/>
    <property type="match status" value="1"/>
</dbReference>
<feature type="domain" description="HTH myb-type" evidence="7">
    <location>
        <begin position="166"/>
        <end position="224"/>
    </location>
</feature>
<dbReference type="OMA" id="WVPPQDY"/>
<dbReference type="Proteomes" id="UP000017836">
    <property type="component" value="Unassembled WGS sequence"/>
</dbReference>
<evidence type="ECO:0000256" key="2">
    <source>
        <dbReference type="ARBA" id="ARBA00023015"/>
    </source>
</evidence>
<dbReference type="Gramene" id="ERM98817">
    <property type="protein sequence ID" value="ERM98817"/>
    <property type="gene ID" value="AMTR_s00093p00110710"/>
</dbReference>
<comment type="subcellular location">
    <subcellularLocation>
        <location evidence="1">Nucleus</location>
    </subcellularLocation>
</comment>
<reference evidence="9" key="1">
    <citation type="journal article" date="2013" name="Science">
        <title>The Amborella genome and the evolution of flowering plants.</title>
        <authorList>
            <consortium name="Amborella Genome Project"/>
        </authorList>
    </citation>
    <scope>NUCLEOTIDE SEQUENCE [LARGE SCALE GENOMIC DNA]</scope>
</reference>
<name>W1NSQ5_AMBTC</name>
<dbReference type="Pfam" id="PF26575">
    <property type="entry name" value="HHO5_N"/>
    <property type="match status" value="1"/>
</dbReference>
<dbReference type="InterPro" id="IPR058673">
    <property type="entry name" value="HHO5-like_N"/>
</dbReference>
<dbReference type="NCBIfam" id="TIGR01557">
    <property type="entry name" value="myb_SHAQKYF"/>
    <property type="match status" value="1"/>
</dbReference>
<organism evidence="8 9">
    <name type="scientific">Amborella trichopoda</name>
    <dbReference type="NCBI Taxonomy" id="13333"/>
    <lineage>
        <taxon>Eukaryota</taxon>
        <taxon>Viridiplantae</taxon>
        <taxon>Streptophyta</taxon>
        <taxon>Embryophyta</taxon>
        <taxon>Tracheophyta</taxon>
        <taxon>Spermatophyta</taxon>
        <taxon>Magnoliopsida</taxon>
        <taxon>Amborellales</taxon>
        <taxon>Amborellaceae</taxon>
        <taxon>Amborella</taxon>
    </lineage>
</organism>
<dbReference type="InterPro" id="IPR001005">
    <property type="entry name" value="SANT/Myb"/>
</dbReference>
<keyword evidence="3" id="KW-0238">DNA-binding</keyword>
<evidence type="ECO:0000313" key="8">
    <source>
        <dbReference type="EMBL" id="ERM98817.1"/>
    </source>
</evidence>
<dbReference type="GO" id="GO:0003677">
    <property type="term" value="F:DNA binding"/>
    <property type="evidence" value="ECO:0007669"/>
    <property type="project" value="UniProtKB-KW"/>
</dbReference>
<evidence type="ECO:0000256" key="6">
    <source>
        <dbReference type="SAM" id="MobiDB-lite"/>
    </source>
</evidence>
<dbReference type="InterPro" id="IPR009057">
    <property type="entry name" value="Homeodomain-like_sf"/>
</dbReference>
<evidence type="ECO:0000256" key="3">
    <source>
        <dbReference type="ARBA" id="ARBA00023125"/>
    </source>
</evidence>
<evidence type="ECO:0000256" key="1">
    <source>
        <dbReference type="ARBA" id="ARBA00004123"/>
    </source>
</evidence>
<keyword evidence="9" id="KW-1185">Reference proteome</keyword>
<dbReference type="AlphaFoldDB" id="W1NSQ5"/>
<dbReference type="eggNOG" id="ENOG502QSXV">
    <property type="taxonomic scope" value="Eukaryota"/>
</dbReference>
<evidence type="ECO:0000256" key="5">
    <source>
        <dbReference type="ARBA" id="ARBA00023242"/>
    </source>
</evidence>
<keyword evidence="2" id="KW-0805">Transcription regulation</keyword>
<accession>W1NSQ5</accession>
<feature type="region of interest" description="Disordered" evidence="6">
    <location>
        <begin position="38"/>
        <end position="171"/>
    </location>
</feature>
<dbReference type="EMBL" id="KI395256">
    <property type="protein sequence ID" value="ERM98817.1"/>
    <property type="molecule type" value="Genomic_DNA"/>
</dbReference>